<keyword evidence="2" id="KW-1185">Reference proteome</keyword>
<accession>A0A4Q5MY85</accession>
<sequence>MTNSEAVITTICAVSANDTTTAGVAYLEARARAGSSLGQSTILGVTAGASVYVSGGTVAYTEVLALAGGATVTAGLQLRASNGAAYMSWKAQASTSVVWTR</sequence>
<dbReference type="EMBL" id="SDWW01000029">
    <property type="protein sequence ID" value="RYV50635.1"/>
    <property type="molecule type" value="Genomic_DNA"/>
</dbReference>
<comment type="caution">
    <text evidence="1">The sequence shown here is derived from an EMBL/GenBank/DDBJ whole genome shotgun (WGS) entry which is preliminary data.</text>
</comment>
<protein>
    <submittedName>
        <fullName evidence="1">Uncharacterized protein</fullName>
    </submittedName>
</protein>
<name>A0A4Q5MY85_9MICO</name>
<gene>
    <name evidence="1" type="ORF">EUA98_12315</name>
</gene>
<reference evidence="1 2" key="1">
    <citation type="submission" date="2019-01" db="EMBL/GenBank/DDBJ databases">
        <title>Novel species of Cellulomonas.</title>
        <authorList>
            <person name="Liu Q."/>
            <person name="Xin Y.-H."/>
        </authorList>
    </citation>
    <scope>NUCLEOTIDE SEQUENCE [LARGE SCALE GENOMIC DNA]</scope>
    <source>
        <strain evidence="1 2">HLT2-17</strain>
    </source>
</reference>
<dbReference type="AlphaFoldDB" id="A0A4Q5MY85"/>
<proteinExistence type="predicted"/>
<evidence type="ECO:0000313" key="1">
    <source>
        <dbReference type="EMBL" id="RYV50635.1"/>
    </source>
</evidence>
<dbReference type="Proteomes" id="UP000293764">
    <property type="component" value="Unassembled WGS sequence"/>
</dbReference>
<organism evidence="1 2">
    <name type="scientific">Pengzhenrongella frigida</name>
    <dbReference type="NCBI Taxonomy" id="1259133"/>
    <lineage>
        <taxon>Bacteria</taxon>
        <taxon>Bacillati</taxon>
        <taxon>Actinomycetota</taxon>
        <taxon>Actinomycetes</taxon>
        <taxon>Micrococcales</taxon>
        <taxon>Pengzhenrongella</taxon>
    </lineage>
</organism>
<dbReference type="RefSeq" id="WP_130102991.1">
    <property type="nucleotide sequence ID" value="NZ_SDWW01000029.1"/>
</dbReference>
<evidence type="ECO:0000313" key="2">
    <source>
        <dbReference type="Proteomes" id="UP000293764"/>
    </source>
</evidence>